<dbReference type="AlphaFoldDB" id="A0A3S9N034"/>
<gene>
    <name evidence="1" type="ORF">EJ995_10985</name>
</gene>
<reference evidence="1 2" key="1">
    <citation type="submission" date="2018-12" db="EMBL/GenBank/DDBJ databases">
        <title>Complete genome of Nonlabens sp. MJ115.</title>
        <authorList>
            <person name="Choi H.S."/>
            <person name="Jung J."/>
        </authorList>
    </citation>
    <scope>NUCLEOTIDE SEQUENCE [LARGE SCALE GENOMIC DNA]</scope>
    <source>
        <strain evidence="1 2">MJ115</strain>
    </source>
</reference>
<protein>
    <submittedName>
        <fullName evidence="1">DUF922 domain-containing protein</fullName>
    </submittedName>
</protein>
<dbReference type="KEGG" id="noj:EJ995_10985"/>
<sequence length="179" mass="20962">MSRFSGRLSLMMIILCTGIVSSQLRSTFTYEEKPVLEWSDFTGEIPANARHMASANTGLGYEVVNANIDNITKPEIQVNAIFYASLSWKKELPSYSEPLLQHEQLHFLITELHARKLRKAYSYYRPVKNVKQEVDYIYRKFENDRLKMQAAYDRETGHGNDKNKQRDWEIFVNSELFKL</sequence>
<dbReference type="OrthoDB" id="5431540at2"/>
<name>A0A3S9N034_9FLAO</name>
<keyword evidence="2" id="KW-1185">Reference proteome</keyword>
<dbReference type="Proteomes" id="UP000279600">
    <property type="component" value="Chromosome"/>
</dbReference>
<dbReference type="InterPro" id="IPR010321">
    <property type="entry name" value="DUF922"/>
</dbReference>
<dbReference type="Pfam" id="PF06037">
    <property type="entry name" value="DUF922"/>
    <property type="match status" value="1"/>
</dbReference>
<evidence type="ECO:0000313" key="1">
    <source>
        <dbReference type="EMBL" id="AZQ44734.1"/>
    </source>
</evidence>
<accession>A0A3S9N034</accession>
<proteinExistence type="predicted"/>
<organism evidence="1 2">
    <name type="scientific">Nonlabens ponticola</name>
    <dbReference type="NCBI Taxonomy" id="2496866"/>
    <lineage>
        <taxon>Bacteria</taxon>
        <taxon>Pseudomonadati</taxon>
        <taxon>Bacteroidota</taxon>
        <taxon>Flavobacteriia</taxon>
        <taxon>Flavobacteriales</taxon>
        <taxon>Flavobacteriaceae</taxon>
        <taxon>Nonlabens</taxon>
    </lineage>
</organism>
<evidence type="ECO:0000313" key="2">
    <source>
        <dbReference type="Proteomes" id="UP000279600"/>
    </source>
</evidence>
<dbReference type="EMBL" id="CP034549">
    <property type="protein sequence ID" value="AZQ44734.1"/>
    <property type="molecule type" value="Genomic_DNA"/>
</dbReference>